<comment type="caution">
    <text evidence="2">The sequence shown here is derived from an EMBL/GenBank/DDBJ whole genome shotgun (WGS) entry which is preliminary data.</text>
</comment>
<dbReference type="AlphaFoldDB" id="A0A0B2AS42"/>
<keyword evidence="1" id="KW-0812">Transmembrane</keyword>
<dbReference type="OrthoDB" id="4965823at2"/>
<protein>
    <submittedName>
        <fullName evidence="2">Uncharacterized protein</fullName>
    </submittedName>
</protein>
<feature type="transmembrane region" description="Helical" evidence="1">
    <location>
        <begin position="131"/>
        <end position="154"/>
    </location>
</feature>
<feature type="transmembrane region" description="Helical" evidence="1">
    <location>
        <begin position="99"/>
        <end position="119"/>
    </location>
</feature>
<dbReference type="EMBL" id="JTDL01000060">
    <property type="protein sequence ID" value="KHL04675.1"/>
    <property type="molecule type" value="Genomic_DNA"/>
</dbReference>
<keyword evidence="3" id="KW-1185">Reference proteome</keyword>
<keyword evidence="1" id="KW-1133">Transmembrane helix</keyword>
<feature type="transmembrane region" description="Helical" evidence="1">
    <location>
        <begin position="12"/>
        <end position="33"/>
    </location>
</feature>
<feature type="transmembrane region" description="Helical" evidence="1">
    <location>
        <begin position="39"/>
        <end position="56"/>
    </location>
</feature>
<evidence type="ECO:0000313" key="3">
    <source>
        <dbReference type="Proteomes" id="UP000030982"/>
    </source>
</evidence>
<organism evidence="2 3">
    <name type="scientific">Sinomonas humi</name>
    <dbReference type="NCBI Taxonomy" id="1338436"/>
    <lineage>
        <taxon>Bacteria</taxon>
        <taxon>Bacillati</taxon>
        <taxon>Actinomycetota</taxon>
        <taxon>Actinomycetes</taxon>
        <taxon>Micrococcales</taxon>
        <taxon>Micrococcaceae</taxon>
        <taxon>Sinomonas</taxon>
    </lineage>
</organism>
<feature type="transmembrane region" description="Helical" evidence="1">
    <location>
        <begin position="166"/>
        <end position="184"/>
    </location>
</feature>
<name>A0A0B2AS42_9MICC</name>
<proteinExistence type="predicted"/>
<keyword evidence="1" id="KW-0472">Membrane</keyword>
<dbReference type="RefSeq" id="WP_043120455.1">
    <property type="nucleotide sequence ID" value="NZ_JTDL01000060.1"/>
</dbReference>
<accession>A0A0B2AS42</accession>
<gene>
    <name evidence="2" type="ORF">LK10_04330</name>
</gene>
<reference evidence="2 3" key="1">
    <citation type="submission" date="2014-09" db="EMBL/GenBank/DDBJ databases">
        <title>Genome sequence of Sinomonas sp. MUSC 117.</title>
        <authorList>
            <person name="Lee L.-H."/>
        </authorList>
    </citation>
    <scope>NUCLEOTIDE SEQUENCE [LARGE SCALE GENOMIC DNA]</scope>
    <source>
        <strain evidence="2 3">MUSC 117</strain>
    </source>
</reference>
<dbReference type="Proteomes" id="UP000030982">
    <property type="component" value="Unassembled WGS sequence"/>
</dbReference>
<evidence type="ECO:0000256" key="1">
    <source>
        <dbReference type="SAM" id="Phobius"/>
    </source>
</evidence>
<dbReference type="STRING" id="1338436.LK10_04330"/>
<sequence>MSRGGLSSEDGRYWRVLAFDLVAVTLFLVLGFAAPRGGWWFLLAALWAVVGIWRGATEARKRAPEETGSYDEEWEARAFAAAPAPGGREAGCAKRGAKVFALAGAGSLAVLGALLVTPFEPVFAAFGPVRIVVYFGLVVLAATTGVLSVTLSAARVTDARHPAIGAAMRFCAAMGCALLAGLALLTGDSLLGRPEGVLSGLAVPAAAGLLLLRRAPHPLD</sequence>
<evidence type="ECO:0000313" key="2">
    <source>
        <dbReference type="EMBL" id="KHL04675.1"/>
    </source>
</evidence>